<proteinExistence type="predicted"/>
<protein>
    <submittedName>
        <fullName evidence="2">Uncharacterized protein</fullName>
    </submittedName>
</protein>
<evidence type="ECO:0000313" key="3">
    <source>
        <dbReference type="Proteomes" id="UP001163846"/>
    </source>
</evidence>
<sequence>MFQILMHCLLEAGRADLGSSSVRNGPHTLSTPTRTALAQGGSGQATFQVAFPSTQPYSRMDLEKRPPSSDTPREVKAIIQTYLRTLSPTHSVEFKTEYHGPGIEGTDIKFDLLDSESGHQCSGEAGCKGVLRLLGGRYFAKLLTDSESKPQGPEYPTPDSLVDLGMVKPGKPRSRWLPSSKFSSKTLFVEYEPLNINPFFGKGPPTPVPPDSPVPWYTLKDAQEEVLNKLIEQQLEKKFKTKFKSVSAVHFLDRLITTALRIDDITAVFLRVIDSSKGYKAYRVTVAIDRSLSQVNGKRQNLGAGVGEDMYTDPIGHFQA</sequence>
<gene>
    <name evidence="2" type="ORF">F5878DRAFT_618079</name>
</gene>
<evidence type="ECO:0000256" key="1">
    <source>
        <dbReference type="SAM" id="MobiDB-lite"/>
    </source>
</evidence>
<evidence type="ECO:0000313" key="2">
    <source>
        <dbReference type="EMBL" id="KAJ3838933.1"/>
    </source>
</evidence>
<feature type="region of interest" description="Disordered" evidence="1">
    <location>
        <begin position="19"/>
        <end position="42"/>
    </location>
</feature>
<organism evidence="2 3">
    <name type="scientific">Lentinula raphanica</name>
    <dbReference type="NCBI Taxonomy" id="153919"/>
    <lineage>
        <taxon>Eukaryota</taxon>
        <taxon>Fungi</taxon>
        <taxon>Dikarya</taxon>
        <taxon>Basidiomycota</taxon>
        <taxon>Agaricomycotina</taxon>
        <taxon>Agaricomycetes</taxon>
        <taxon>Agaricomycetidae</taxon>
        <taxon>Agaricales</taxon>
        <taxon>Marasmiineae</taxon>
        <taxon>Omphalotaceae</taxon>
        <taxon>Lentinula</taxon>
    </lineage>
</organism>
<keyword evidence="3" id="KW-1185">Reference proteome</keyword>
<comment type="caution">
    <text evidence="2">The sequence shown here is derived from an EMBL/GenBank/DDBJ whole genome shotgun (WGS) entry which is preliminary data.</text>
</comment>
<feature type="compositionally biased region" description="Polar residues" evidence="1">
    <location>
        <begin position="19"/>
        <end position="36"/>
    </location>
</feature>
<dbReference type="AlphaFoldDB" id="A0AA38PA67"/>
<dbReference type="Proteomes" id="UP001163846">
    <property type="component" value="Unassembled WGS sequence"/>
</dbReference>
<reference evidence="2" key="1">
    <citation type="submission" date="2022-08" db="EMBL/GenBank/DDBJ databases">
        <authorList>
            <consortium name="DOE Joint Genome Institute"/>
            <person name="Min B."/>
            <person name="Riley R."/>
            <person name="Sierra-Patev S."/>
            <person name="Naranjo-Ortiz M."/>
            <person name="Looney B."/>
            <person name="Konkel Z."/>
            <person name="Slot J.C."/>
            <person name="Sakamoto Y."/>
            <person name="Steenwyk J.L."/>
            <person name="Rokas A."/>
            <person name="Carro J."/>
            <person name="Camarero S."/>
            <person name="Ferreira P."/>
            <person name="Molpeceres G."/>
            <person name="Ruiz-Duenas F.J."/>
            <person name="Serrano A."/>
            <person name="Henrissat B."/>
            <person name="Drula E."/>
            <person name="Hughes K.W."/>
            <person name="Mata J.L."/>
            <person name="Ishikawa N.K."/>
            <person name="Vargas-Isla R."/>
            <person name="Ushijima S."/>
            <person name="Smith C.A."/>
            <person name="Ahrendt S."/>
            <person name="Andreopoulos W."/>
            <person name="He G."/>
            <person name="Labutti K."/>
            <person name="Lipzen A."/>
            <person name="Ng V."/>
            <person name="Sandor L."/>
            <person name="Barry K."/>
            <person name="Martinez A.T."/>
            <person name="Xiao Y."/>
            <person name="Gibbons J.G."/>
            <person name="Terashima K."/>
            <person name="Hibbett D.S."/>
            <person name="Grigoriev I.V."/>
        </authorList>
    </citation>
    <scope>NUCLEOTIDE SEQUENCE</scope>
    <source>
        <strain evidence="2">TFB9207</strain>
    </source>
</reference>
<accession>A0AA38PA67</accession>
<dbReference type="EMBL" id="MU806156">
    <property type="protein sequence ID" value="KAJ3838933.1"/>
    <property type="molecule type" value="Genomic_DNA"/>
</dbReference>
<name>A0AA38PA67_9AGAR</name>